<feature type="signal peptide" evidence="2">
    <location>
        <begin position="1"/>
        <end position="31"/>
    </location>
</feature>
<dbReference type="PANTHER" id="PTHR10151">
    <property type="entry name" value="ECTONUCLEOTIDE PYROPHOSPHATASE/PHOSPHODIESTERASE"/>
    <property type="match status" value="1"/>
</dbReference>
<dbReference type="Pfam" id="PF01663">
    <property type="entry name" value="Phosphodiest"/>
    <property type="match status" value="1"/>
</dbReference>
<feature type="chain" id="PRO_5046076754" description="Type I phosphodiesterase/nucleotide pyrophosphatase" evidence="2">
    <location>
        <begin position="32"/>
        <end position="619"/>
    </location>
</feature>
<name>A0ABS5A1Z6_9MYCO</name>
<organism evidence="3 4">
    <name type="scientific">Mycolicibacterium lutetiense</name>
    <dbReference type="NCBI Taxonomy" id="1641992"/>
    <lineage>
        <taxon>Bacteria</taxon>
        <taxon>Bacillati</taxon>
        <taxon>Actinomycetota</taxon>
        <taxon>Actinomycetes</taxon>
        <taxon>Mycobacteriales</taxon>
        <taxon>Mycobacteriaceae</taxon>
        <taxon>Mycolicibacterium</taxon>
    </lineage>
</organism>
<dbReference type="InterPro" id="IPR017850">
    <property type="entry name" value="Alkaline_phosphatase_core_sf"/>
</dbReference>
<evidence type="ECO:0008006" key="5">
    <source>
        <dbReference type="Google" id="ProtNLM"/>
    </source>
</evidence>
<keyword evidence="4" id="KW-1185">Reference proteome</keyword>
<keyword evidence="2" id="KW-0732">Signal</keyword>
<evidence type="ECO:0000256" key="1">
    <source>
        <dbReference type="SAM" id="MobiDB-lite"/>
    </source>
</evidence>
<feature type="region of interest" description="Disordered" evidence="1">
    <location>
        <begin position="35"/>
        <end position="72"/>
    </location>
</feature>
<sequence>MTTVKQICLGVAVAGAVVGAGSAVGTAVAYAEPTASDSRASAAADKPSGTSLGPARKATRNGTAGKPGIKARTEVPKLSQRLSAAVETARSAKDRDIDAPLKDVGGKFAHTIDSITEATTNLGRTVQVRVADAKPPQPLVSRKTAKAITDSLAAVPKLPTPKAPSLPTPLLPTPLLPMTVAGASTPVGSTTRQTAGTPPSAVQTTAAPRQRVLVIGIDGTNLGSVLEDPDTNDNFIRIMNSGTTSVSSIAGHTTMSNPSWTAILTGVWDNKSGVINNVFTPGTYDRWPTLFDQLEGANPALVTKVIADWDVVAGIGGAGRFGADDVEFIGRVEGDTDWSQTDAEVTEETIKAIRGEGEEIPDVLFTYLVQVDEAGHANGGDSREYAAAIARTDDNLGAILDAVAAREAASCAAGACEEWTVIVVTDHGHQPQQSLLGHGFQSPRETSAFVIADGPGFKAGEMNTGYEIVDVTPTVVKIFGIQPTRDADGVPLQDQGATQVKPENLQQALKQQIASYGWPDPGTTLALTVRTVVATVPYAVVLVTNEITAQLQDIAGQDIFLVSTLAAASLSPIQLIGDGLYAVTDVISQIVGQLTGAGVIPPSGSTVQPRIAPELSIAV</sequence>
<gene>
    <name evidence="3" type="ORF">JOF57_004812</name>
</gene>
<dbReference type="Gene3D" id="3.40.720.10">
    <property type="entry name" value="Alkaline Phosphatase, subunit A"/>
    <property type="match status" value="1"/>
</dbReference>
<dbReference type="SUPFAM" id="SSF53649">
    <property type="entry name" value="Alkaline phosphatase-like"/>
    <property type="match status" value="1"/>
</dbReference>
<dbReference type="EMBL" id="JAGIOP010000002">
    <property type="protein sequence ID" value="MBP2454899.1"/>
    <property type="molecule type" value="Genomic_DNA"/>
</dbReference>
<protein>
    <recommendedName>
        <fullName evidence="5">Type I phosphodiesterase/nucleotide pyrophosphatase</fullName>
    </recommendedName>
</protein>
<feature type="compositionally biased region" description="Low complexity" evidence="1">
    <location>
        <begin position="35"/>
        <end position="45"/>
    </location>
</feature>
<proteinExistence type="predicted"/>
<dbReference type="Proteomes" id="UP000694460">
    <property type="component" value="Unassembled WGS sequence"/>
</dbReference>
<dbReference type="RefSeq" id="WP_209920866.1">
    <property type="nucleotide sequence ID" value="NZ_JAGIOP010000002.1"/>
</dbReference>
<dbReference type="InterPro" id="IPR002591">
    <property type="entry name" value="Phosphodiest/P_Trfase"/>
</dbReference>
<feature type="region of interest" description="Disordered" evidence="1">
    <location>
        <begin position="186"/>
        <end position="205"/>
    </location>
</feature>
<dbReference type="PANTHER" id="PTHR10151:SF120">
    <property type="entry name" value="BIS(5'-ADENOSYL)-TRIPHOSPHATASE"/>
    <property type="match status" value="1"/>
</dbReference>
<accession>A0ABS5A1Z6</accession>
<reference evidence="3 4" key="1">
    <citation type="submission" date="2021-03" db="EMBL/GenBank/DDBJ databases">
        <title>Sequencing the genomes of 1000 actinobacteria strains.</title>
        <authorList>
            <person name="Klenk H.-P."/>
        </authorList>
    </citation>
    <scope>NUCLEOTIDE SEQUENCE [LARGE SCALE GENOMIC DNA]</scope>
    <source>
        <strain evidence="3 4">DSM 46713</strain>
    </source>
</reference>
<comment type="caution">
    <text evidence="3">The sequence shown here is derived from an EMBL/GenBank/DDBJ whole genome shotgun (WGS) entry which is preliminary data.</text>
</comment>
<evidence type="ECO:0000313" key="3">
    <source>
        <dbReference type="EMBL" id="MBP2454899.1"/>
    </source>
</evidence>
<evidence type="ECO:0000313" key="4">
    <source>
        <dbReference type="Proteomes" id="UP000694460"/>
    </source>
</evidence>
<evidence type="ECO:0000256" key="2">
    <source>
        <dbReference type="SAM" id="SignalP"/>
    </source>
</evidence>